<dbReference type="AlphaFoldDB" id="D3T9S1"/>
<dbReference type="EMBL" id="CP001941">
    <property type="protein sequence ID" value="ADD08850.1"/>
    <property type="molecule type" value="Genomic_DNA"/>
</dbReference>
<evidence type="ECO:0000313" key="2">
    <source>
        <dbReference type="Proteomes" id="UP000001400"/>
    </source>
</evidence>
<sequence length="278" mass="32126">MIPGDFLYTNYFCRSALLLTRDFYSDYKPNMDYIVLKLMGKKIFFRRKGNDFILVNQYGEKSILRKTKAWIKVLIAKALKDSGENFRDIRINGENVDVHFNDLLIIGEVASQINTFTLERLTNHSSGNLGCKVPCPFKRYCQDGIEPTTSYDPQKNLYYLTLYSSIVDLILSSDILLAGINVVDRYIDNFGNLQRKLNGILAKLSQEIGYDRADALLWLGRKVMMGERVKDTELNLEDYGGYITRVGKWIIPTDKFWNLVYGEGKEEKIRGLYEIWGD</sequence>
<dbReference type="GeneID" id="8827998"/>
<protein>
    <submittedName>
        <fullName evidence="1">Uncharacterized protein</fullName>
    </submittedName>
</protein>
<organism evidence="1 2">
    <name type="scientific">Aciduliprofundum boonei (strain DSM 19572 / T469)</name>
    <dbReference type="NCBI Taxonomy" id="439481"/>
    <lineage>
        <taxon>Archaea</taxon>
        <taxon>Methanobacteriati</taxon>
        <taxon>Thermoplasmatota</taxon>
        <taxon>DHVE2 group</taxon>
        <taxon>Candidatus Aciduliprofundum</taxon>
    </lineage>
</organism>
<dbReference type="KEGG" id="abi:Aboo_1041"/>
<name>D3T9S1_ACIB4</name>
<evidence type="ECO:0000313" key="1">
    <source>
        <dbReference type="EMBL" id="ADD08850.1"/>
    </source>
</evidence>
<dbReference type="RefSeq" id="WP_012997310.1">
    <property type="nucleotide sequence ID" value="NC_013926.1"/>
</dbReference>
<accession>D3T9S1</accession>
<keyword evidence="2" id="KW-1185">Reference proteome</keyword>
<gene>
    <name evidence="1" type="ordered locus">Aboo_1041</name>
</gene>
<dbReference type="Proteomes" id="UP000001400">
    <property type="component" value="Chromosome"/>
</dbReference>
<dbReference type="HOGENOM" id="CLU_999645_0_0_2"/>
<reference evidence="1" key="1">
    <citation type="submission" date="2010-02" db="EMBL/GenBank/DDBJ databases">
        <title>Complete sequence of Aciduliprofundum boonei T469.</title>
        <authorList>
            <consortium name="US DOE Joint Genome Institute"/>
            <person name="Lucas S."/>
            <person name="Copeland A."/>
            <person name="Lapidus A."/>
            <person name="Cheng J.-F."/>
            <person name="Bruce D."/>
            <person name="Goodwin L."/>
            <person name="Pitluck S."/>
            <person name="Saunders E."/>
            <person name="Detter J.C."/>
            <person name="Han C."/>
            <person name="Tapia R."/>
            <person name="Land M."/>
            <person name="Hauser L."/>
            <person name="Kyrpides N."/>
            <person name="Mikhailova N."/>
            <person name="Flores G."/>
            <person name="Reysenbach A.-L."/>
            <person name="Woyke T."/>
        </authorList>
    </citation>
    <scope>NUCLEOTIDE SEQUENCE</scope>
    <source>
        <strain evidence="1">T469</strain>
    </source>
</reference>
<proteinExistence type="predicted"/>